<evidence type="ECO:0000256" key="3">
    <source>
        <dbReference type="ARBA" id="ARBA00023125"/>
    </source>
</evidence>
<dbReference type="Pfam" id="PF00589">
    <property type="entry name" value="Phage_integrase"/>
    <property type="match status" value="1"/>
</dbReference>
<keyword evidence="2" id="KW-0229">DNA integration</keyword>
<dbReference type="NCBIfam" id="NF007246">
    <property type="entry name" value="PRK09692.1"/>
    <property type="match status" value="1"/>
</dbReference>
<evidence type="ECO:0000313" key="8">
    <source>
        <dbReference type="EMBL" id="EFH6649707.1"/>
    </source>
</evidence>
<dbReference type="PANTHER" id="PTHR30629">
    <property type="entry name" value="PROPHAGE INTEGRASE"/>
    <property type="match status" value="1"/>
</dbReference>
<dbReference type="Pfam" id="PF13356">
    <property type="entry name" value="Arm-DNA-bind_3"/>
    <property type="match status" value="1"/>
</dbReference>
<feature type="domain" description="Core-binding (CB)" evidence="7">
    <location>
        <begin position="110"/>
        <end position="192"/>
    </location>
</feature>
<dbReference type="InterPro" id="IPR050808">
    <property type="entry name" value="Phage_Integrase"/>
</dbReference>
<dbReference type="InterPro" id="IPR013762">
    <property type="entry name" value="Integrase-like_cat_sf"/>
</dbReference>
<evidence type="ECO:0000313" key="9">
    <source>
        <dbReference type="Proteomes" id="UP000530628"/>
    </source>
</evidence>
<evidence type="ECO:0000256" key="2">
    <source>
        <dbReference type="ARBA" id="ARBA00022908"/>
    </source>
</evidence>
<dbReference type="Gene3D" id="1.10.443.10">
    <property type="entry name" value="Intergrase catalytic core"/>
    <property type="match status" value="1"/>
</dbReference>
<sequence length="421" mass="47631">MAKNTKLLTPATIKSLQKKSLTAEKDLFITDGDGLELVVKAGSASALWRFRYYKPHTKKRAMLSLGAYPEISIADARRIKDEYRSLVANGTDPKEHREKQRRDDEIRRLNTFQRVAEEWFEVKRGQNLAANTLRDIWRSLERHVLPPIGHRPITELVARDFIEALKPVSAQGKADTVRRLAQRINEVMYYAVNIGLIPANPAAQISKAFNPPVVKHMPTIRPDELPEFMQKLATARAELQTRLVIEWQLLTICRPCEAAGAQWSEIDADARVWRISAGRLKQRREHIVPLNNQAMAILEAMRPISGHRKFVFPHNSDPMRGMHQQTANAAIRRMGYTGKLVAHGLRSVASTALNEQGFPPDVIEAALSHLDKDTVRRAYNRSTYLEQRRPLMAWWGDFIEQAATGSLSATGGFRGLKVVGE</sequence>
<dbReference type="Proteomes" id="UP000530628">
    <property type="component" value="Unassembled WGS sequence"/>
</dbReference>
<evidence type="ECO:0000256" key="4">
    <source>
        <dbReference type="ARBA" id="ARBA00023172"/>
    </source>
</evidence>
<evidence type="ECO:0000259" key="6">
    <source>
        <dbReference type="PROSITE" id="PS51898"/>
    </source>
</evidence>
<dbReference type="PROSITE" id="PS51898">
    <property type="entry name" value="TYR_RECOMBINASE"/>
    <property type="match status" value="1"/>
</dbReference>
<dbReference type="CDD" id="cd00801">
    <property type="entry name" value="INT_P4_C"/>
    <property type="match status" value="1"/>
</dbReference>
<dbReference type="InterPro" id="IPR044068">
    <property type="entry name" value="CB"/>
</dbReference>
<gene>
    <name evidence="8" type="ORF">GNW61_13260</name>
</gene>
<keyword evidence="4" id="KW-0233">DNA recombination</keyword>
<evidence type="ECO:0000256" key="5">
    <source>
        <dbReference type="PROSITE-ProRule" id="PRU01248"/>
    </source>
</evidence>
<feature type="domain" description="Tyr recombinase" evidence="6">
    <location>
        <begin position="215"/>
        <end position="392"/>
    </location>
</feature>
<dbReference type="Pfam" id="PF22022">
    <property type="entry name" value="Phage_int_M"/>
    <property type="match status" value="1"/>
</dbReference>
<comment type="caution">
    <text evidence="8">The sequence shown here is derived from an EMBL/GenBank/DDBJ whole genome shotgun (WGS) entry which is preliminary data.</text>
</comment>
<dbReference type="Gene3D" id="3.30.160.390">
    <property type="entry name" value="Integrase, DNA-binding domain"/>
    <property type="match status" value="1"/>
</dbReference>
<dbReference type="SUPFAM" id="SSF56349">
    <property type="entry name" value="DNA breaking-rejoining enzymes"/>
    <property type="match status" value="1"/>
</dbReference>
<organism evidence="8 9">
    <name type="scientific">Escherichia coli</name>
    <dbReference type="NCBI Taxonomy" id="562"/>
    <lineage>
        <taxon>Bacteria</taxon>
        <taxon>Pseudomonadati</taxon>
        <taxon>Pseudomonadota</taxon>
        <taxon>Gammaproteobacteria</taxon>
        <taxon>Enterobacterales</taxon>
        <taxon>Enterobacteriaceae</taxon>
        <taxon>Escherichia</taxon>
    </lineage>
</organism>
<dbReference type="GO" id="GO:0003677">
    <property type="term" value="F:DNA binding"/>
    <property type="evidence" value="ECO:0007669"/>
    <property type="project" value="UniProtKB-UniRule"/>
</dbReference>
<keyword evidence="3 5" id="KW-0238">DNA-binding</keyword>
<dbReference type="Gene3D" id="1.10.150.130">
    <property type="match status" value="1"/>
</dbReference>
<dbReference type="PROSITE" id="PS51900">
    <property type="entry name" value="CB"/>
    <property type="match status" value="1"/>
</dbReference>
<dbReference type="InterPro" id="IPR011010">
    <property type="entry name" value="DNA_brk_join_enz"/>
</dbReference>
<dbReference type="GO" id="GO:0015074">
    <property type="term" value="P:DNA integration"/>
    <property type="evidence" value="ECO:0007669"/>
    <property type="project" value="UniProtKB-KW"/>
</dbReference>
<protein>
    <submittedName>
        <fullName evidence="8">Tyrosine-type recombinase/integrase</fullName>
    </submittedName>
</protein>
<dbReference type="InterPro" id="IPR025166">
    <property type="entry name" value="Integrase_DNA_bind_dom"/>
</dbReference>
<evidence type="ECO:0000259" key="7">
    <source>
        <dbReference type="PROSITE" id="PS51900"/>
    </source>
</evidence>
<reference evidence="8 9" key="1">
    <citation type="submission" date="2019-11" db="EMBL/GenBank/DDBJ databases">
        <authorList>
            <consortium name="GenomeTrakr network: Whole genome sequencing for foodborne pathogen traceback"/>
        </authorList>
    </citation>
    <scope>NUCLEOTIDE SEQUENCE [LARGE SCALE GENOMIC DNA]</scope>
    <source>
        <strain evidence="8 9">PSU-2072</strain>
    </source>
</reference>
<name>A0A2X5QUV5_ECOLX</name>
<dbReference type="InterPro" id="IPR010998">
    <property type="entry name" value="Integrase_recombinase_N"/>
</dbReference>
<proteinExistence type="inferred from homology"/>
<dbReference type="InterPro" id="IPR038488">
    <property type="entry name" value="Integrase_DNA-bd_sf"/>
</dbReference>
<dbReference type="PANTHER" id="PTHR30629:SF6">
    <property type="entry name" value="PROPHAGE INTEGRASE INTA-RELATED"/>
    <property type="match status" value="1"/>
</dbReference>
<dbReference type="EMBL" id="AASWOY010000029">
    <property type="protein sequence ID" value="EFH6649707.1"/>
    <property type="molecule type" value="Genomic_DNA"/>
</dbReference>
<dbReference type="RefSeq" id="WP_001384119.1">
    <property type="nucleotide sequence ID" value="NZ_AP025180.1"/>
</dbReference>
<dbReference type="InterPro" id="IPR053876">
    <property type="entry name" value="Phage_int_M"/>
</dbReference>
<accession>A0A2X5QUV5</accession>
<dbReference type="AlphaFoldDB" id="A0A2X5QUV5"/>
<comment type="similarity">
    <text evidence="1">Belongs to the 'phage' integrase family.</text>
</comment>
<dbReference type="GO" id="GO:0006310">
    <property type="term" value="P:DNA recombination"/>
    <property type="evidence" value="ECO:0007669"/>
    <property type="project" value="UniProtKB-KW"/>
</dbReference>
<dbReference type="InterPro" id="IPR002104">
    <property type="entry name" value="Integrase_catalytic"/>
</dbReference>
<evidence type="ECO:0000256" key="1">
    <source>
        <dbReference type="ARBA" id="ARBA00008857"/>
    </source>
</evidence>